<proteinExistence type="predicted"/>
<accession>A0A150GV14</accession>
<dbReference type="Proteomes" id="UP000075714">
    <property type="component" value="Unassembled WGS sequence"/>
</dbReference>
<reference evidence="3" key="1">
    <citation type="journal article" date="2016" name="Nat. Commun.">
        <title>The Gonium pectorale genome demonstrates co-option of cell cycle regulation during the evolution of multicellularity.</title>
        <authorList>
            <person name="Hanschen E.R."/>
            <person name="Marriage T.N."/>
            <person name="Ferris P.J."/>
            <person name="Hamaji T."/>
            <person name="Toyoda A."/>
            <person name="Fujiyama A."/>
            <person name="Neme R."/>
            <person name="Noguchi H."/>
            <person name="Minakuchi Y."/>
            <person name="Suzuki M."/>
            <person name="Kawai-Toyooka H."/>
            <person name="Smith D.R."/>
            <person name="Sparks H."/>
            <person name="Anderson J."/>
            <person name="Bakaric R."/>
            <person name="Luria V."/>
            <person name="Karger A."/>
            <person name="Kirschner M.W."/>
            <person name="Durand P.M."/>
            <person name="Michod R.E."/>
            <person name="Nozaki H."/>
            <person name="Olson B.J."/>
        </authorList>
    </citation>
    <scope>NUCLEOTIDE SEQUENCE [LARGE SCALE GENOMIC DNA]</scope>
    <source>
        <strain evidence="3">NIES-2863</strain>
    </source>
</reference>
<keyword evidence="3" id="KW-1185">Reference proteome</keyword>
<organism evidence="2 3">
    <name type="scientific">Gonium pectorale</name>
    <name type="common">Green alga</name>
    <dbReference type="NCBI Taxonomy" id="33097"/>
    <lineage>
        <taxon>Eukaryota</taxon>
        <taxon>Viridiplantae</taxon>
        <taxon>Chlorophyta</taxon>
        <taxon>core chlorophytes</taxon>
        <taxon>Chlorophyceae</taxon>
        <taxon>CS clade</taxon>
        <taxon>Chlamydomonadales</taxon>
        <taxon>Volvocaceae</taxon>
        <taxon>Gonium</taxon>
    </lineage>
</organism>
<feature type="region of interest" description="Disordered" evidence="1">
    <location>
        <begin position="403"/>
        <end position="428"/>
    </location>
</feature>
<sequence length="696" mass="70706">MHSYYNSATGGAPPAGHGPATAGAGATAGSAGSASSAALLRNALYGVRPGAAAPPHGGTVLYRSFNAAPRDKSILAAAVDDALMSPDTDPIAVANAVDPMMVDYNAAASGLTAGSGIGAEVLADMRHGNADGAHRLNMGVTHLATVGDPMAPAPAAQPSSKAALYGNYQAAAGSDVRDLRRLTAAQLHQMTAVRQLQARQQQQHPHPAEAPAAVPPSQQQPTSAAAAAMPEPATAQLYVPARSAAQAQVLAAAAEVAQQVAARQAAMQQQQQQQLRAAVEQCIAAAAAPSGAAAASAAQSALYKRTAAAAAATTNADAANASVLYKRPALGAANGATAAGPPAASIAAAVPPVTSGTALYGVYCADRSAATAAAAAVSREVQQRAGAAAAAAAAPAVAAGPKASQQMAISPQPGPRAPEDESSASDTGFLDCHEELGEEPMDERAPDSSGTSSGSTSLYTAIGSSGGSVSSYGGTSIAAAAAAAAAGAQRCRPRRATPNGSAVCPYGPVYCPVVYSDVSSPNALALANEIMKHARLPGGVTFLPLSVNSVLFYNGVHWGFSAFALALGSSYFQRLIEMTPTLSVAVYHSPQFCAYAENMSDEKKAALAAAHPDEVMHKDGLRSILFTCAYLATKVVDRMPHTDMLRRMLSMLYEQPVSREEAHSVELKCLEGLKYRLGPFFYEDELNGEPACCDIY</sequence>
<dbReference type="EMBL" id="LSYV01000008">
    <property type="protein sequence ID" value="KXZ53170.1"/>
    <property type="molecule type" value="Genomic_DNA"/>
</dbReference>
<feature type="region of interest" description="Disordered" evidence="1">
    <location>
        <begin position="193"/>
        <end position="229"/>
    </location>
</feature>
<protein>
    <submittedName>
        <fullName evidence="2">Uncharacterized protein</fullName>
    </submittedName>
</protein>
<dbReference type="OrthoDB" id="548827at2759"/>
<evidence type="ECO:0000256" key="1">
    <source>
        <dbReference type="SAM" id="MobiDB-lite"/>
    </source>
</evidence>
<name>A0A150GV14_GONPE</name>
<comment type="caution">
    <text evidence="2">The sequence shown here is derived from an EMBL/GenBank/DDBJ whole genome shotgun (WGS) entry which is preliminary data.</text>
</comment>
<gene>
    <name evidence="2" type="ORF">GPECTOR_7g1062</name>
</gene>
<dbReference type="AlphaFoldDB" id="A0A150GV14"/>
<feature type="compositionally biased region" description="Low complexity" evidence="1">
    <location>
        <begin position="7"/>
        <end position="27"/>
    </location>
</feature>
<dbReference type="STRING" id="33097.A0A150GV14"/>
<feature type="region of interest" description="Disordered" evidence="1">
    <location>
        <begin position="1"/>
        <end position="27"/>
    </location>
</feature>
<evidence type="ECO:0000313" key="2">
    <source>
        <dbReference type="EMBL" id="KXZ53170.1"/>
    </source>
</evidence>
<evidence type="ECO:0000313" key="3">
    <source>
        <dbReference type="Proteomes" id="UP000075714"/>
    </source>
</evidence>